<dbReference type="Pfam" id="PF05133">
    <property type="entry name" value="SPP1_portal"/>
    <property type="match status" value="1"/>
</dbReference>
<evidence type="ECO:0000256" key="1">
    <source>
        <dbReference type="SAM" id="MobiDB-lite"/>
    </source>
</evidence>
<sequence>MWSWFKANRLDIQSQMGFRDALVYGRSYITVAAPDEDGDNPLAVPEVPRIQVESPKNLYAEINPRTREVDWAIRVIKDEQGDIVAATLYSPNDTQFYQGENGELSLVDTVAHGLGVVPVVPMINSHGVGDLVGASLITPEVRSITDAMSRTMMNLQVTSELMATPQRMIFGATADELMEQSETALELYTSSYITVEDPSATAMQLPAAELRNFTESISHMLKMAAAYTGLPPQYLSYSNDSPASAEAIRSAESRLVRMCESLAGVFGDAWERAMRVALLVQGTQLTLDHFRLEAVWRDPGTPTYQAKADAASKLYANGTGPIPKEQARIDMGYTPEQRRQMQEWDEQSEAAQLSRMYSPAPESDAGEVDVEPGTDGEGAAG</sequence>
<accession>A0A8S5TKV6</accession>
<organism evidence="2">
    <name type="scientific">Siphoviridae sp. ctGkF2</name>
    <dbReference type="NCBI Taxonomy" id="2827823"/>
    <lineage>
        <taxon>Viruses</taxon>
        <taxon>Duplodnaviria</taxon>
        <taxon>Heunggongvirae</taxon>
        <taxon>Uroviricota</taxon>
        <taxon>Caudoviricetes</taxon>
    </lineage>
</organism>
<feature type="compositionally biased region" description="Acidic residues" evidence="1">
    <location>
        <begin position="364"/>
        <end position="374"/>
    </location>
</feature>
<protein>
    <submittedName>
        <fullName evidence="2">PORTAL PROTEIN</fullName>
    </submittedName>
</protein>
<evidence type="ECO:0000313" key="2">
    <source>
        <dbReference type="EMBL" id="DAF63956.1"/>
    </source>
</evidence>
<dbReference type="InterPro" id="IPR021145">
    <property type="entry name" value="Portal_protein_SPP1_Gp6-like"/>
</dbReference>
<feature type="region of interest" description="Disordered" evidence="1">
    <location>
        <begin position="330"/>
        <end position="381"/>
    </location>
</feature>
<name>A0A8S5TKV6_9CAUD</name>
<dbReference type="EMBL" id="BK032847">
    <property type="protein sequence ID" value="DAF63956.1"/>
    <property type="molecule type" value="Genomic_DNA"/>
</dbReference>
<reference evidence="2" key="1">
    <citation type="journal article" date="2021" name="Proc. Natl. Acad. Sci. U.S.A.">
        <title>A Catalog of Tens of Thousands of Viruses from Human Metagenomes Reveals Hidden Associations with Chronic Diseases.</title>
        <authorList>
            <person name="Tisza M.J."/>
            <person name="Buck C.B."/>
        </authorList>
    </citation>
    <scope>NUCLEOTIDE SEQUENCE</scope>
    <source>
        <strain evidence="2">CtGkF2</strain>
    </source>
</reference>
<proteinExistence type="predicted"/>